<name>A0ABQ9WWS7_9EUKA</name>
<dbReference type="EMBL" id="JARBJD010000321">
    <property type="protein sequence ID" value="KAK2943942.1"/>
    <property type="molecule type" value="Genomic_DNA"/>
</dbReference>
<dbReference type="InterPro" id="IPR016024">
    <property type="entry name" value="ARM-type_fold"/>
</dbReference>
<dbReference type="Proteomes" id="UP001281761">
    <property type="component" value="Unassembled WGS sequence"/>
</dbReference>
<evidence type="ECO:0008006" key="3">
    <source>
        <dbReference type="Google" id="ProtNLM"/>
    </source>
</evidence>
<organism evidence="1 2">
    <name type="scientific">Blattamonas nauphoetae</name>
    <dbReference type="NCBI Taxonomy" id="2049346"/>
    <lineage>
        <taxon>Eukaryota</taxon>
        <taxon>Metamonada</taxon>
        <taxon>Preaxostyla</taxon>
        <taxon>Oxymonadida</taxon>
        <taxon>Blattamonas</taxon>
    </lineage>
</organism>
<reference evidence="1 2" key="1">
    <citation type="journal article" date="2022" name="bioRxiv">
        <title>Genomics of Preaxostyla Flagellates Illuminates Evolutionary Transitions and the Path Towards Mitochondrial Loss.</title>
        <authorList>
            <person name="Novak L.V.F."/>
            <person name="Treitli S.C."/>
            <person name="Pyrih J."/>
            <person name="Halakuc P."/>
            <person name="Pipaliya S.V."/>
            <person name="Vacek V."/>
            <person name="Brzon O."/>
            <person name="Soukal P."/>
            <person name="Eme L."/>
            <person name="Dacks J.B."/>
            <person name="Karnkowska A."/>
            <person name="Elias M."/>
            <person name="Hampl V."/>
        </authorList>
    </citation>
    <scope>NUCLEOTIDE SEQUENCE [LARGE SCALE GENOMIC DNA]</scope>
    <source>
        <strain evidence="1">NAU3</strain>
        <tissue evidence="1">Gut</tissue>
    </source>
</reference>
<gene>
    <name evidence="1" type="ORF">BLNAU_21145</name>
</gene>
<dbReference type="SUPFAM" id="SSF48371">
    <property type="entry name" value="ARM repeat"/>
    <property type="match status" value="1"/>
</dbReference>
<keyword evidence="2" id="KW-1185">Reference proteome</keyword>
<proteinExistence type="predicted"/>
<protein>
    <recommendedName>
        <fullName evidence="3">Symplekin/Pta1 N-terminal domain-containing protein</fullName>
    </recommendedName>
</protein>
<evidence type="ECO:0000313" key="2">
    <source>
        <dbReference type="Proteomes" id="UP001281761"/>
    </source>
</evidence>
<accession>A0ABQ9WWS7</accession>
<evidence type="ECO:0000313" key="1">
    <source>
        <dbReference type="EMBL" id="KAK2943942.1"/>
    </source>
</evidence>
<sequence>MLCDCGWSVTRRGDSICGKLCVLVLSQKLQIRFVPFKLLHWQTPLHHTFTSGCDQHELFEIRIFGMGSERMPKFTDHNIFAVFHSSSHNTHIPNSMGDVVGKRRAGCPDVPHFHVQKRHIPHISAAKEPTIIQPSLDVSLEAKALEFLKSVHPLNQQSADAFLRRLASSSEKYLTDFIQPMMVLISSPSQAISTAAVKMLECLIIFCSLKIRLALITADMIPQLVINLNPLSLSFAEAVDIYTCLFSIIIRSFRLSTPLGLTVLGIEALNEQKAVHETVLKQVLVPSEKYI</sequence>
<comment type="caution">
    <text evidence="1">The sequence shown here is derived from an EMBL/GenBank/DDBJ whole genome shotgun (WGS) entry which is preliminary data.</text>
</comment>